<dbReference type="Proteomes" id="UP000270046">
    <property type="component" value="Chromosome"/>
</dbReference>
<accession>A0A494VHA7</accession>
<reference evidence="3 4" key="1">
    <citation type="submission" date="2018-10" db="EMBL/GenBank/DDBJ databases">
        <title>Genome sequencing of Mucilaginibacter sp. HYN0043.</title>
        <authorList>
            <person name="Kim M."/>
            <person name="Yi H."/>
        </authorList>
    </citation>
    <scope>NUCLEOTIDE SEQUENCE [LARGE SCALE GENOMIC DNA]</scope>
    <source>
        <strain evidence="3 4">HYN0043</strain>
    </source>
</reference>
<dbReference type="RefSeq" id="WP_119407776.1">
    <property type="nucleotide sequence ID" value="NZ_CP032869.1"/>
</dbReference>
<keyword evidence="1" id="KW-0010">Activator</keyword>
<sequence length="87" mass="10044">MIRHLDLGTSGFERSRKLKQLIDAGEVRFGGFVKLKIYGLLKCPAGKRMKVENRVFFASEDEALRAGYRPCGRCMKEDYLKWKTSLK</sequence>
<dbReference type="Pfam" id="PF02805">
    <property type="entry name" value="Ada_Zn_binding"/>
    <property type="match status" value="1"/>
</dbReference>
<dbReference type="GO" id="GO:0003677">
    <property type="term" value="F:DNA binding"/>
    <property type="evidence" value="ECO:0007669"/>
    <property type="project" value="InterPro"/>
</dbReference>
<dbReference type="AlphaFoldDB" id="A0A494VHA7"/>
<evidence type="ECO:0000256" key="1">
    <source>
        <dbReference type="ARBA" id="ARBA00023159"/>
    </source>
</evidence>
<evidence type="ECO:0000313" key="4">
    <source>
        <dbReference type="Proteomes" id="UP000270046"/>
    </source>
</evidence>
<dbReference type="SUPFAM" id="SSF57884">
    <property type="entry name" value="Ada DNA repair protein, N-terminal domain (N-Ada 10)"/>
    <property type="match status" value="1"/>
</dbReference>
<feature type="domain" description="Ada DNA repair metal-binding" evidence="2">
    <location>
        <begin position="31"/>
        <end position="75"/>
    </location>
</feature>
<keyword evidence="4" id="KW-1185">Reference proteome</keyword>
<evidence type="ECO:0000259" key="2">
    <source>
        <dbReference type="Pfam" id="PF02805"/>
    </source>
</evidence>
<dbReference type="Gene3D" id="3.40.10.10">
    <property type="entry name" value="DNA Methylphosphotriester Repair Domain"/>
    <property type="match status" value="1"/>
</dbReference>
<dbReference type="GO" id="GO:0006355">
    <property type="term" value="P:regulation of DNA-templated transcription"/>
    <property type="evidence" value="ECO:0007669"/>
    <property type="project" value="InterPro"/>
</dbReference>
<protein>
    <submittedName>
        <fullName evidence="3">Metal-binding protein</fullName>
    </submittedName>
</protein>
<dbReference type="KEGG" id="muh:HYN43_001540"/>
<evidence type="ECO:0000313" key="3">
    <source>
        <dbReference type="EMBL" id="AYL94057.1"/>
    </source>
</evidence>
<proteinExistence type="predicted"/>
<dbReference type="InterPro" id="IPR004026">
    <property type="entry name" value="Ada_DNA_repair_Zn-bd"/>
</dbReference>
<dbReference type="InterPro" id="IPR035451">
    <property type="entry name" value="Ada-like_dom_sf"/>
</dbReference>
<name>A0A494VHA7_9SPHI</name>
<gene>
    <name evidence="3" type="ORF">HYN43_001540</name>
</gene>
<organism evidence="3 4">
    <name type="scientific">Mucilaginibacter celer</name>
    <dbReference type="NCBI Taxonomy" id="2305508"/>
    <lineage>
        <taxon>Bacteria</taxon>
        <taxon>Pseudomonadati</taxon>
        <taxon>Bacteroidota</taxon>
        <taxon>Sphingobacteriia</taxon>
        <taxon>Sphingobacteriales</taxon>
        <taxon>Sphingobacteriaceae</taxon>
        <taxon>Mucilaginibacter</taxon>
    </lineage>
</organism>
<dbReference type="GO" id="GO:0006281">
    <property type="term" value="P:DNA repair"/>
    <property type="evidence" value="ECO:0007669"/>
    <property type="project" value="InterPro"/>
</dbReference>
<dbReference type="EMBL" id="CP032869">
    <property type="protein sequence ID" value="AYL94057.1"/>
    <property type="molecule type" value="Genomic_DNA"/>
</dbReference>
<dbReference type="GO" id="GO:0008270">
    <property type="term" value="F:zinc ion binding"/>
    <property type="evidence" value="ECO:0007669"/>
    <property type="project" value="InterPro"/>
</dbReference>
<dbReference type="GO" id="GO:0008168">
    <property type="term" value="F:methyltransferase activity"/>
    <property type="evidence" value="ECO:0007669"/>
    <property type="project" value="InterPro"/>
</dbReference>
<dbReference type="OrthoDB" id="894286at2"/>